<keyword evidence="8" id="KW-1185">Reference proteome</keyword>
<evidence type="ECO:0000256" key="6">
    <source>
        <dbReference type="ARBA" id="ARBA00023242"/>
    </source>
</evidence>
<dbReference type="InterPro" id="IPR008831">
    <property type="entry name" value="Mediator_Med31"/>
</dbReference>
<dbReference type="GO" id="GO:0003712">
    <property type="term" value="F:transcription coregulator activity"/>
    <property type="evidence" value="ECO:0007669"/>
    <property type="project" value="InterPro"/>
</dbReference>
<accession>A0A915M210</accession>
<dbReference type="WBParaSite" id="scaffold275_cov215.g645">
    <property type="protein sequence ID" value="scaffold275_cov215.g645"/>
    <property type="gene ID" value="scaffold275_cov215.g645"/>
</dbReference>
<evidence type="ECO:0000256" key="5">
    <source>
        <dbReference type="ARBA" id="ARBA00023163"/>
    </source>
</evidence>
<proteinExistence type="inferred from homology"/>
<evidence type="ECO:0000256" key="7">
    <source>
        <dbReference type="RuleBase" id="RU364129"/>
    </source>
</evidence>
<dbReference type="Pfam" id="PF05669">
    <property type="entry name" value="Med31"/>
    <property type="match status" value="1"/>
</dbReference>
<evidence type="ECO:0000313" key="8">
    <source>
        <dbReference type="Proteomes" id="UP000887561"/>
    </source>
</evidence>
<comment type="subcellular location">
    <subcellularLocation>
        <location evidence="1 7">Nucleus</location>
    </subcellularLocation>
</comment>
<dbReference type="Gene3D" id="1.10.10.1340">
    <property type="entry name" value="Mediator of RNA polymerase II, submodule Med31 (Soh1)"/>
    <property type="match status" value="1"/>
</dbReference>
<name>A0A915M210_MELJA</name>
<comment type="similarity">
    <text evidence="2 7">Belongs to the Mediator complex subunit 31 family.</text>
</comment>
<evidence type="ECO:0000313" key="9">
    <source>
        <dbReference type="WBParaSite" id="scaffold275_cov215.g645"/>
    </source>
</evidence>
<evidence type="ECO:0000256" key="2">
    <source>
        <dbReference type="ARBA" id="ARBA00006378"/>
    </source>
</evidence>
<keyword evidence="6 7" id="KW-0539">Nucleus</keyword>
<organism evidence="8 9">
    <name type="scientific">Meloidogyne javanica</name>
    <name type="common">Root-knot nematode worm</name>
    <dbReference type="NCBI Taxonomy" id="6303"/>
    <lineage>
        <taxon>Eukaryota</taxon>
        <taxon>Metazoa</taxon>
        <taxon>Ecdysozoa</taxon>
        <taxon>Nematoda</taxon>
        <taxon>Chromadorea</taxon>
        <taxon>Rhabditida</taxon>
        <taxon>Tylenchina</taxon>
        <taxon>Tylenchomorpha</taxon>
        <taxon>Tylenchoidea</taxon>
        <taxon>Meloidogynidae</taxon>
        <taxon>Meloidogyninae</taxon>
        <taxon>Meloidogyne</taxon>
        <taxon>Meloidogyne incognita group</taxon>
    </lineage>
</organism>
<evidence type="ECO:0000256" key="4">
    <source>
        <dbReference type="ARBA" id="ARBA00023159"/>
    </source>
</evidence>
<dbReference type="InterPro" id="IPR038089">
    <property type="entry name" value="Med31_sf"/>
</dbReference>
<protein>
    <recommendedName>
        <fullName evidence="7">Mediator of RNA polymerase II transcription subunit 31</fullName>
    </recommendedName>
</protein>
<keyword evidence="4 7" id="KW-0010">Activator</keyword>
<dbReference type="GO" id="GO:0016592">
    <property type="term" value="C:mediator complex"/>
    <property type="evidence" value="ECO:0007669"/>
    <property type="project" value="InterPro"/>
</dbReference>
<sequence length="186" mass="21947">MDFHRAMHQQQQQQQLPPHLMTSTSLNIAASMPGTSTNINQFPSHLQTHLDQMSSIPSTTAATGMRSQETAEEARKRFEIECEFVQALANPAYLNYLAQKGYFKADYFVNYLKYLLYFKWPAYSRTLKYPQCLYLLECLQHAEFREAIASTDNARYIEDQLLLQWHFYMRVRQRLQQHSQPVQQQQ</sequence>
<comment type="function">
    <text evidence="7">Component of the Mediator complex, a coactivator involved in the regulated transcription of nearly all RNA polymerase II-dependent genes. Mediator functions as a bridge to convey information from gene-specific regulatory proteins to the basal RNA polymerase II transcription machinery. Mediator is recruited to promoters by direct interactions with regulatory proteins and serves as a scaffold for the assembly of a functional preinitiation complex with RNA polymerase II and the general transcription factors.</text>
</comment>
<keyword evidence="3 7" id="KW-0805">Transcription regulation</keyword>
<keyword evidence="5 7" id="KW-0804">Transcription</keyword>
<dbReference type="PANTHER" id="PTHR13186">
    <property type="entry name" value="MEDIATOR OF RNA POLYMERASE II TRANSCRIPTION SUBUNIT 31"/>
    <property type="match status" value="1"/>
</dbReference>
<reference evidence="9" key="1">
    <citation type="submission" date="2022-11" db="UniProtKB">
        <authorList>
            <consortium name="WormBaseParasite"/>
        </authorList>
    </citation>
    <scope>IDENTIFICATION</scope>
</reference>
<dbReference type="AlphaFoldDB" id="A0A915M210"/>
<evidence type="ECO:0000256" key="3">
    <source>
        <dbReference type="ARBA" id="ARBA00023015"/>
    </source>
</evidence>
<evidence type="ECO:0000256" key="1">
    <source>
        <dbReference type="ARBA" id="ARBA00004123"/>
    </source>
</evidence>
<dbReference type="Proteomes" id="UP000887561">
    <property type="component" value="Unplaced"/>
</dbReference>
<comment type="subunit">
    <text evidence="7">Component of the Mediator complex.</text>
</comment>
<dbReference type="GO" id="GO:0006355">
    <property type="term" value="P:regulation of DNA-templated transcription"/>
    <property type="evidence" value="ECO:0007669"/>
    <property type="project" value="InterPro"/>
</dbReference>